<evidence type="ECO:0000256" key="1">
    <source>
        <dbReference type="SAM" id="MobiDB-lite"/>
    </source>
</evidence>
<accession>A0A7I7SFA2</accession>
<feature type="compositionally biased region" description="Basic and acidic residues" evidence="1">
    <location>
        <begin position="21"/>
        <end position="31"/>
    </location>
</feature>
<dbReference type="AlphaFoldDB" id="A0A7I7SFA2"/>
<dbReference type="Proteomes" id="UP000193577">
    <property type="component" value="Unassembled WGS sequence"/>
</dbReference>
<evidence type="ECO:0000313" key="2">
    <source>
        <dbReference type="EMBL" id="OSC35731.1"/>
    </source>
</evidence>
<dbReference type="EMBL" id="NCXO01000002">
    <property type="protein sequence ID" value="OSC35731.1"/>
    <property type="molecule type" value="Genomic_DNA"/>
</dbReference>
<dbReference type="RefSeq" id="WP_085301924.1">
    <property type="nucleotide sequence ID" value="NZ_AP022594.1"/>
</dbReference>
<comment type="caution">
    <text evidence="2">The sequence shown here is derived from an EMBL/GenBank/DDBJ whole genome shotgun (WGS) entry which is preliminary data.</text>
</comment>
<gene>
    <name evidence="2" type="ORF">B8W67_01260</name>
</gene>
<sequence>MSNERVPIAGAAVTGAAGSDRPGEPTDGADEHTYVRLPSITGGQRGEVVVALSPEGLLIGGDPDGVESYLDRLRAAAGERLAVAGLESATGGEGFSGLVAGAAGMFGRAGKFVALGPESLQAIRERSLIPGATGLFRLVNRAADSPLMQQLQWRPAALNPLQRLATRLLVMQLAVETAVCEVEAAVRRVESKVDSLLNPGEPEPQD</sequence>
<reference evidence="2 3" key="1">
    <citation type="submission" date="2017-04" db="EMBL/GenBank/DDBJ databases">
        <title>The new phylogeny of genus Mycobacterium.</title>
        <authorList>
            <person name="Tortoli E."/>
            <person name="Trovato A."/>
            <person name="Cirillo D.M."/>
        </authorList>
    </citation>
    <scope>NUCLEOTIDE SEQUENCE [LARGE SCALE GENOMIC DNA]</scope>
    <source>
        <strain evidence="2 3">KCTC 19819</strain>
    </source>
</reference>
<protein>
    <submittedName>
        <fullName evidence="2">Uncharacterized protein</fullName>
    </submittedName>
</protein>
<organism evidence="2 3">
    <name type="scientific">Mycolicibacillus koreensis</name>
    <dbReference type="NCBI Taxonomy" id="1069220"/>
    <lineage>
        <taxon>Bacteria</taxon>
        <taxon>Bacillati</taxon>
        <taxon>Actinomycetota</taxon>
        <taxon>Actinomycetes</taxon>
        <taxon>Mycobacteriales</taxon>
        <taxon>Mycobacteriaceae</taxon>
        <taxon>Mycolicibacillus</taxon>
    </lineage>
</organism>
<evidence type="ECO:0000313" key="3">
    <source>
        <dbReference type="Proteomes" id="UP000193577"/>
    </source>
</evidence>
<proteinExistence type="predicted"/>
<keyword evidence="3" id="KW-1185">Reference proteome</keyword>
<dbReference type="OrthoDB" id="4456572at2"/>
<name>A0A7I7SFA2_9MYCO</name>
<feature type="region of interest" description="Disordered" evidence="1">
    <location>
        <begin position="1"/>
        <end position="31"/>
    </location>
</feature>